<organism evidence="4 6">
    <name type="scientific">Vibrio fluvialis</name>
    <dbReference type="NCBI Taxonomy" id="676"/>
    <lineage>
        <taxon>Bacteria</taxon>
        <taxon>Pseudomonadati</taxon>
        <taxon>Pseudomonadota</taxon>
        <taxon>Gammaproteobacteria</taxon>
        <taxon>Vibrionales</taxon>
        <taxon>Vibrionaceae</taxon>
        <taxon>Vibrio</taxon>
    </lineage>
</organism>
<feature type="domain" description="EamA" evidence="2">
    <location>
        <begin position="144"/>
        <end position="268"/>
    </location>
</feature>
<feature type="domain" description="EamA" evidence="2">
    <location>
        <begin position="7"/>
        <end position="137"/>
    </location>
</feature>
<feature type="transmembrane region" description="Helical" evidence="1">
    <location>
        <begin position="119"/>
        <end position="137"/>
    </location>
</feature>
<reference evidence="5" key="1">
    <citation type="submission" date="2015-12" db="EMBL/GenBank/DDBJ databases">
        <title>FDA dAtabase for Regulatory Grade micrObial Sequences (FDA-ARGOS): Supporting development and validation of Infectious Disease Dx tests.</title>
        <authorList>
            <person name="Hoffmann M."/>
            <person name="Allard M."/>
            <person name="Evans P."/>
            <person name="Brown E."/>
            <person name="Tallon L.J."/>
            <person name="Sadzewicz L."/>
            <person name="Sengamalay N."/>
            <person name="Ott S."/>
            <person name="Godinez A."/>
            <person name="Nagaraj S."/>
            <person name="Vyas G."/>
            <person name="Aluvathingal J."/>
            <person name="Nadendla S."/>
            <person name="Geyer C."/>
            <person name="Sichtig H."/>
        </authorList>
    </citation>
    <scope>NUCLEOTIDE SEQUENCE [LARGE SCALE GENOMIC DNA]</scope>
    <source>
        <strain evidence="5">ATCC 33809</strain>
    </source>
</reference>
<feature type="transmembrane region" description="Helical" evidence="1">
    <location>
        <begin position="175"/>
        <end position="196"/>
    </location>
</feature>
<reference evidence="4 6" key="3">
    <citation type="submission" date="2018-06" db="EMBL/GenBank/DDBJ databases">
        <authorList>
            <consortium name="Pathogen Informatics"/>
            <person name="Doyle S."/>
        </authorList>
    </citation>
    <scope>NUCLEOTIDE SEQUENCE [LARGE SCALE GENOMIC DNA]</scope>
    <source>
        <strain evidence="4 6">NCTC11327</strain>
    </source>
</reference>
<dbReference type="Gene3D" id="1.10.3730.20">
    <property type="match status" value="1"/>
</dbReference>
<evidence type="ECO:0000313" key="5">
    <source>
        <dbReference type="Proteomes" id="UP000057088"/>
    </source>
</evidence>
<dbReference type="InterPro" id="IPR000620">
    <property type="entry name" value="EamA_dom"/>
</dbReference>
<dbReference type="GO" id="GO:0016020">
    <property type="term" value="C:membrane"/>
    <property type="evidence" value="ECO:0007669"/>
    <property type="project" value="InterPro"/>
</dbReference>
<evidence type="ECO:0000259" key="2">
    <source>
        <dbReference type="Pfam" id="PF00892"/>
    </source>
</evidence>
<keyword evidence="1" id="KW-0472">Membrane</keyword>
<feature type="transmembrane region" description="Helical" evidence="1">
    <location>
        <begin position="257"/>
        <end position="276"/>
    </location>
</feature>
<dbReference type="EMBL" id="UHIP01000001">
    <property type="protein sequence ID" value="SUP19612.1"/>
    <property type="molecule type" value="Genomic_DNA"/>
</dbReference>
<feature type="transmembrane region" description="Helical" evidence="1">
    <location>
        <begin position="143"/>
        <end position="163"/>
    </location>
</feature>
<feature type="transmembrane region" description="Helical" evidence="1">
    <location>
        <begin position="98"/>
        <end position="114"/>
    </location>
</feature>
<protein>
    <submittedName>
        <fullName evidence="4">Drug/metabolite exporter family protein</fullName>
    </submittedName>
    <submittedName>
        <fullName evidence="3">EamA/RhaT family transporter</fullName>
    </submittedName>
</protein>
<feature type="transmembrane region" description="Helical" evidence="1">
    <location>
        <begin position="75"/>
        <end position="92"/>
    </location>
</feature>
<dbReference type="PANTHER" id="PTHR22911:SF103">
    <property type="entry name" value="BLR2811 PROTEIN"/>
    <property type="match status" value="1"/>
</dbReference>
<accession>A0AAX2LK58</accession>
<evidence type="ECO:0000256" key="1">
    <source>
        <dbReference type="SAM" id="Phobius"/>
    </source>
</evidence>
<feature type="transmembrane region" description="Helical" evidence="1">
    <location>
        <begin position="202"/>
        <end position="222"/>
    </location>
</feature>
<dbReference type="Proteomes" id="UP000057088">
    <property type="component" value="Chromosome 2"/>
</dbReference>
<name>A0AAX2LK58_VIBFL</name>
<dbReference type="PANTHER" id="PTHR22911">
    <property type="entry name" value="ACYL-MALONYL CONDENSING ENZYME-RELATED"/>
    <property type="match status" value="1"/>
</dbReference>
<keyword evidence="1" id="KW-1133">Transmembrane helix</keyword>
<keyword evidence="1" id="KW-0812">Transmembrane</keyword>
<feature type="transmembrane region" description="Helical" evidence="1">
    <location>
        <begin position="234"/>
        <end position="251"/>
    </location>
</feature>
<proteinExistence type="predicted"/>
<feature type="transmembrane region" description="Helical" evidence="1">
    <location>
        <begin position="35"/>
        <end position="54"/>
    </location>
</feature>
<dbReference type="AlphaFoldDB" id="A0AAX2LK58"/>
<dbReference type="InterPro" id="IPR037185">
    <property type="entry name" value="EmrE-like"/>
</dbReference>
<evidence type="ECO:0000313" key="3">
    <source>
        <dbReference type="EMBL" id="AUV47459.1"/>
    </source>
</evidence>
<keyword evidence="5" id="KW-1185">Reference proteome</keyword>
<dbReference type="Pfam" id="PF00892">
    <property type="entry name" value="EamA"/>
    <property type="match status" value="2"/>
</dbReference>
<gene>
    <name evidence="3" type="ORF">AL536_22140</name>
    <name evidence="4" type="ORF">NCTC11327_00205</name>
</gene>
<evidence type="ECO:0000313" key="6">
    <source>
        <dbReference type="Proteomes" id="UP000254626"/>
    </source>
</evidence>
<dbReference type="EMBL" id="CP014035">
    <property type="protein sequence ID" value="AUV47459.1"/>
    <property type="molecule type" value="Genomic_DNA"/>
</dbReference>
<dbReference type="GeneID" id="29386809"/>
<dbReference type="Proteomes" id="UP000254626">
    <property type="component" value="Unassembled WGS sequence"/>
</dbReference>
<dbReference type="KEGG" id="vfl:AL536_22140"/>
<evidence type="ECO:0000313" key="4">
    <source>
        <dbReference type="EMBL" id="SUP19612.1"/>
    </source>
</evidence>
<dbReference type="SUPFAM" id="SSF103481">
    <property type="entry name" value="Multidrug resistance efflux transporter EmrE"/>
    <property type="match status" value="2"/>
</dbReference>
<sequence length="301" mass="33162">MTPHTLALWLLVLGNLAASLSDVAVKLLDGEVSPFQYMFLRQLISLVVILPMWWRQPRAQRALLNPGVTTLRAHLVLIGSGCMLVAITYLPLATANAVFYAAPLLMLPLSIVLLKETPGLGKVVATVLGFIGVLVVLRPSQFHWAAMFALGTAMTLALFNILARKIPARQTVVTTLMWTSLFSLPLSATLTLWRWHPMTLEQIGWVASSALLVLTYNGLAVAAYRRAPASQIALAEYSGLIFVALMGMWWFNEMPDSLTWLGIALIVLPLLPVRILKRASQAGRHLLRPKPPSDKRKNITD</sequence>
<reference evidence="3" key="2">
    <citation type="submission" date="2018-01" db="EMBL/GenBank/DDBJ databases">
        <title>FDA dAtabase for Regulatory Grade micrObial Sequences (FDA-ARGOS): Supporting development and validation of Infectious Disease Dx tests.</title>
        <authorList>
            <person name="Hoffmann M."/>
            <person name="Allard M."/>
            <person name="Evans P."/>
            <person name="Brown E."/>
            <person name="Tallon L."/>
            <person name="Sadzewicz L."/>
            <person name="Sengamalay N."/>
            <person name="Ott S."/>
            <person name="Godinez A."/>
            <person name="Nagaraj S."/>
            <person name="Vyas G."/>
            <person name="Aluvathingal J."/>
            <person name="Nadendla S."/>
            <person name="Geyer C."/>
            <person name="Sichtig H."/>
        </authorList>
    </citation>
    <scope>NUCLEOTIDE SEQUENCE</scope>
    <source>
        <strain evidence="3">ATCC 33809</strain>
    </source>
</reference>
<dbReference type="RefSeq" id="WP_081094793.1">
    <property type="nucleotide sequence ID" value="NZ_CABLBX010000007.1"/>
</dbReference>